<dbReference type="OrthoDB" id="9784378at2"/>
<keyword evidence="1" id="KW-0479">Metal-binding</keyword>
<reference evidence="7" key="1">
    <citation type="submission" date="2016-09" db="EMBL/GenBank/DDBJ databases">
        <authorList>
            <person name="Wan X."/>
            <person name="Hou S."/>
        </authorList>
    </citation>
    <scope>NUCLEOTIDE SEQUENCE [LARGE SCALE GENOMIC DNA]</scope>
    <source>
        <strain evidence="7">KH87</strain>
    </source>
</reference>
<comment type="caution">
    <text evidence="6">The sequence shown here is derived from an EMBL/GenBank/DDBJ whole genome shotgun (WGS) entry which is preliminary data.</text>
</comment>
<dbReference type="SUPFAM" id="SSF56300">
    <property type="entry name" value="Metallo-dependent phosphatases"/>
    <property type="match status" value="1"/>
</dbReference>
<evidence type="ECO:0000256" key="1">
    <source>
        <dbReference type="ARBA" id="ARBA00022723"/>
    </source>
</evidence>
<dbReference type="Gene3D" id="3.60.21.10">
    <property type="match status" value="1"/>
</dbReference>
<sequence>MDYVFPPQSQYRLAQITDCHLMPTADEFYQQIQPAKYLQAIVEQLCQEQPDGVILSGDLVQNASAASYQLLADIFAPLTCPVFCLPGNHDDLQQLEMLSHIAPFQAATSLRLASWQLLLLNTKGPTPSGVFGLEQQHWLQQQLQLSTKQFIQHSAENSAAKAVWLFCHHHPRPLGCSIDIHGQLDADILWQHILADSRIQGIAHGHSHYAYSARFAKVNIVGCPASSVQFLATPEWQTIDQGPQWCDWIFNADQTVQWQFRSLDRNN</sequence>
<dbReference type="RefSeq" id="WP_070050397.1">
    <property type="nucleotide sequence ID" value="NZ_CBCSDO010000002.1"/>
</dbReference>
<dbReference type="PANTHER" id="PTHR42988">
    <property type="entry name" value="PHOSPHOHYDROLASE"/>
    <property type="match status" value="1"/>
</dbReference>
<protein>
    <submittedName>
        <fullName evidence="6">3',5'-cyclic-nucleotide phosphodiesterase</fullName>
    </submittedName>
</protein>
<dbReference type="Pfam" id="PF00149">
    <property type="entry name" value="Metallophos"/>
    <property type="match status" value="1"/>
</dbReference>
<evidence type="ECO:0000313" key="6">
    <source>
        <dbReference type="EMBL" id="OEY70798.1"/>
    </source>
</evidence>
<keyword evidence="3" id="KW-0408">Iron</keyword>
<evidence type="ECO:0000256" key="4">
    <source>
        <dbReference type="ARBA" id="ARBA00025742"/>
    </source>
</evidence>
<dbReference type="Proteomes" id="UP000242258">
    <property type="component" value="Unassembled WGS sequence"/>
</dbReference>
<proteinExistence type="inferred from homology"/>
<dbReference type="GO" id="GO:0016787">
    <property type="term" value="F:hydrolase activity"/>
    <property type="evidence" value="ECO:0007669"/>
    <property type="project" value="UniProtKB-KW"/>
</dbReference>
<evidence type="ECO:0000256" key="3">
    <source>
        <dbReference type="ARBA" id="ARBA00023004"/>
    </source>
</evidence>
<evidence type="ECO:0000313" key="7">
    <source>
        <dbReference type="Proteomes" id="UP000242258"/>
    </source>
</evidence>
<dbReference type="GO" id="GO:0046872">
    <property type="term" value="F:metal ion binding"/>
    <property type="evidence" value="ECO:0007669"/>
    <property type="project" value="UniProtKB-KW"/>
</dbReference>
<keyword evidence="2" id="KW-0378">Hydrolase</keyword>
<dbReference type="InterPro" id="IPR004843">
    <property type="entry name" value="Calcineurin-like_PHP"/>
</dbReference>
<dbReference type="PANTHER" id="PTHR42988:SF2">
    <property type="entry name" value="CYCLIC NUCLEOTIDE PHOSPHODIESTERASE CBUA0032-RELATED"/>
    <property type="match status" value="1"/>
</dbReference>
<feature type="domain" description="Calcineurin-like phosphoesterase" evidence="5">
    <location>
        <begin position="12"/>
        <end position="209"/>
    </location>
</feature>
<evidence type="ECO:0000256" key="2">
    <source>
        <dbReference type="ARBA" id="ARBA00022801"/>
    </source>
</evidence>
<gene>
    <name evidence="6" type="ORF">BI198_15460</name>
</gene>
<dbReference type="STRING" id="1628148.BI198_15460"/>
<accession>A0A1E7Q9W4</accession>
<dbReference type="AlphaFoldDB" id="A0A1E7Q9W4"/>
<dbReference type="InterPro" id="IPR050884">
    <property type="entry name" value="CNP_phosphodiesterase-III"/>
</dbReference>
<evidence type="ECO:0000259" key="5">
    <source>
        <dbReference type="Pfam" id="PF00149"/>
    </source>
</evidence>
<dbReference type="EMBL" id="MKEK01000001">
    <property type="protein sequence ID" value="OEY70798.1"/>
    <property type="molecule type" value="Genomic_DNA"/>
</dbReference>
<name>A0A1E7Q9W4_9GAMM</name>
<dbReference type="InterPro" id="IPR029052">
    <property type="entry name" value="Metallo-depent_PP-like"/>
</dbReference>
<comment type="similarity">
    <text evidence="4">Belongs to the cyclic nucleotide phosphodiesterase class-III family.</text>
</comment>
<keyword evidence="7" id="KW-1185">Reference proteome</keyword>
<organism evidence="6 7">
    <name type="scientific">Rheinheimera salexigens</name>
    <dbReference type="NCBI Taxonomy" id="1628148"/>
    <lineage>
        <taxon>Bacteria</taxon>
        <taxon>Pseudomonadati</taxon>
        <taxon>Pseudomonadota</taxon>
        <taxon>Gammaproteobacteria</taxon>
        <taxon>Chromatiales</taxon>
        <taxon>Chromatiaceae</taxon>
        <taxon>Rheinheimera</taxon>
    </lineage>
</organism>